<dbReference type="RefSeq" id="WP_274167097.1">
    <property type="nucleotide sequence ID" value="NZ_JAJUBC010000056.1"/>
</dbReference>
<organism evidence="3 4">
    <name type="scientific">Enterovibrio gelatinilyticus</name>
    <dbReference type="NCBI Taxonomy" id="2899819"/>
    <lineage>
        <taxon>Bacteria</taxon>
        <taxon>Pseudomonadati</taxon>
        <taxon>Pseudomonadota</taxon>
        <taxon>Gammaproteobacteria</taxon>
        <taxon>Vibrionales</taxon>
        <taxon>Vibrionaceae</taxon>
        <taxon>Enterovibrio</taxon>
    </lineage>
</organism>
<dbReference type="Proteomes" id="UP001149400">
    <property type="component" value="Unassembled WGS sequence"/>
</dbReference>
<evidence type="ECO:0000259" key="2">
    <source>
        <dbReference type="Pfam" id="PF01337"/>
    </source>
</evidence>
<dbReference type="SUPFAM" id="SSF52038">
    <property type="entry name" value="Barstar-related"/>
    <property type="match status" value="1"/>
</dbReference>
<name>A0ABT5R7X6_9GAMM</name>
<feature type="domain" description="Barstar (barnase inhibitor)" evidence="2">
    <location>
        <begin position="3"/>
        <end position="80"/>
    </location>
</feature>
<dbReference type="InterPro" id="IPR000468">
    <property type="entry name" value="Barstar"/>
</dbReference>
<evidence type="ECO:0000256" key="1">
    <source>
        <dbReference type="ARBA" id="ARBA00006845"/>
    </source>
</evidence>
<evidence type="ECO:0000313" key="3">
    <source>
        <dbReference type="EMBL" id="MDD1796370.1"/>
    </source>
</evidence>
<keyword evidence="4" id="KW-1185">Reference proteome</keyword>
<protein>
    <submittedName>
        <fullName evidence="3">Barstar family protein</fullName>
    </submittedName>
</protein>
<dbReference type="Gene3D" id="3.30.370.10">
    <property type="entry name" value="Barstar-like"/>
    <property type="match status" value="1"/>
</dbReference>
<accession>A0ABT5R7X6</accession>
<dbReference type="InterPro" id="IPR035905">
    <property type="entry name" value="Barstar-like_sf"/>
</dbReference>
<comment type="similarity">
    <text evidence="1">Belongs to the barstar family.</text>
</comment>
<sequence>MNVIIHGNEIHSERDFHKKLSEAFEFSAYYGKNLDALWDYLSTEVERPLSLIWKDSELSQRFMGDDFDKIATLLERVVKQDIKWGLDDKFEVHFD</sequence>
<comment type="caution">
    <text evidence="3">The sequence shown here is derived from an EMBL/GenBank/DDBJ whole genome shotgun (WGS) entry which is preliminary data.</text>
</comment>
<reference evidence="3" key="1">
    <citation type="submission" date="2021-12" db="EMBL/GenBank/DDBJ databases">
        <title>Enterovibrio ZSDZ35 sp. nov. and Enterovibrio ZSDZ42 sp. nov., isolated from coastal seawater in Qingdao.</title>
        <authorList>
            <person name="Zhang P."/>
        </authorList>
    </citation>
    <scope>NUCLEOTIDE SEQUENCE</scope>
    <source>
        <strain evidence="3">ZSDZ42</strain>
    </source>
</reference>
<gene>
    <name evidence="3" type="ORF">LRP50_24935</name>
</gene>
<dbReference type="EMBL" id="JAJUBC010000056">
    <property type="protein sequence ID" value="MDD1796370.1"/>
    <property type="molecule type" value="Genomic_DNA"/>
</dbReference>
<dbReference type="Pfam" id="PF01337">
    <property type="entry name" value="Barstar"/>
    <property type="match status" value="1"/>
</dbReference>
<proteinExistence type="inferred from homology"/>
<evidence type="ECO:0000313" key="4">
    <source>
        <dbReference type="Proteomes" id="UP001149400"/>
    </source>
</evidence>